<gene>
    <name evidence="2" type="ORF">LMG27174_05962</name>
</gene>
<feature type="transmembrane region" description="Helical" evidence="1">
    <location>
        <begin position="78"/>
        <end position="98"/>
    </location>
</feature>
<keyword evidence="1" id="KW-0812">Transmembrane</keyword>
<feature type="transmembrane region" description="Helical" evidence="1">
    <location>
        <begin position="12"/>
        <end position="31"/>
    </location>
</feature>
<feature type="transmembrane region" description="Helical" evidence="1">
    <location>
        <begin position="105"/>
        <end position="122"/>
    </location>
</feature>
<accession>A0A6J5CEK5</accession>
<feature type="transmembrane region" description="Helical" evidence="1">
    <location>
        <begin position="128"/>
        <end position="156"/>
    </location>
</feature>
<feature type="transmembrane region" description="Helical" evidence="1">
    <location>
        <begin position="163"/>
        <end position="183"/>
    </location>
</feature>
<proteinExistence type="predicted"/>
<reference evidence="2 3" key="1">
    <citation type="submission" date="2020-04" db="EMBL/GenBank/DDBJ databases">
        <authorList>
            <person name="De Canck E."/>
        </authorList>
    </citation>
    <scope>NUCLEOTIDE SEQUENCE [LARGE SCALE GENOMIC DNA]</scope>
    <source>
        <strain evidence="2 3">LMG 27174</strain>
    </source>
</reference>
<evidence type="ECO:0000313" key="3">
    <source>
        <dbReference type="Proteomes" id="UP000494205"/>
    </source>
</evidence>
<organism evidence="2 3">
    <name type="scientific">Paraburkholderia rhynchosiae</name>
    <dbReference type="NCBI Taxonomy" id="487049"/>
    <lineage>
        <taxon>Bacteria</taxon>
        <taxon>Pseudomonadati</taxon>
        <taxon>Pseudomonadota</taxon>
        <taxon>Betaproteobacteria</taxon>
        <taxon>Burkholderiales</taxon>
        <taxon>Burkholderiaceae</taxon>
        <taxon>Paraburkholderia</taxon>
    </lineage>
</organism>
<protein>
    <submittedName>
        <fullName evidence="2">Uncharacterized protein</fullName>
    </submittedName>
</protein>
<name>A0A6J5CEK5_9BURK</name>
<dbReference type="EMBL" id="CADIJZ010000029">
    <property type="protein sequence ID" value="CAB3732792.1"/>
    <property type="molecule type" value="Genomic_DNA"/>
</dbReference>
<sequence length="368" mass="40246">MLLRLLRAGPRLSKGVLRFTAGSAVLLYAAMSWKASQFLPDFVFRDSDKIQSQIGGSSTYQDTSFDAVAKVYSSLGDLGTSLFLMTVGSLFIWLMIGYSKRVGGLLLNVVLIAPCVFFNLFVASKDTLVVLISIVLILVARKSSVMHVMFAALVLYISYALTVRIYFALILAIAAGVWIFRSVSLPAKMVVVLAVLFLLYALPDGAYTLLLHPRDMAVDYLVAGSPYGARTSFYNPLEPNSFFAFGVDYAYAMLKLNVPVLFYPGPKELVMMIFVSIAAGAAFLRRPVHAGGKEAVATDVIAALVVGHMAVSMLFEPDLGSYTRHLSSVALFCAWRLSYLATRPSRTRRDQIGVVPQGYRSNLKAIDP</sequence>
<keyword evidence="1" id="KW-1133">Transmembrane helix</keyword>
<evidence type="ECO:0000313" key="2">
    <source>
        <dbReference type="EMBL" id="CAB3732792.1"/>
    </source>
</evidence>
<dbReference type="AlphaFoldDB" id="A0A6J5CEK5"/>
<evidence type="ECO:0000256" key="1">
    <source>
        <dbReference type="SAM" id="Phobius"/>
    </source>
</evidence>
<dbReference type="Proteomes" id="UP000494205">
    <property type="component" value="Unassembled WGS sequence"/>
</dbReference>
<keyword evidence="1" id="KW-0472">Membrane</keyword>
<feature type="transmembrane region" description="Helical" evidence="1">
    <location>
        <begin position="189"/>
        <end position="210"/>
    </location>
</feature>